<organism evidence="1 2">
    <name type="scientific">Devosia nanyangense</name>
    <dbReference type="NCBI Taxonomy" id="1228055"/>
    <lineage>
        <taxon>Bacteria</taxon>
        <taxon>Pseudomonadati</taxon>
        <taxon>Pseudomonadota</taxon>
        <taxon>Alphaproteobacteria</taxon>
        <taxon>Hyphomicrobiales</taxon>
        <taxon>Devosiaceae</taxon>
        <taxon>Devosia</taxon>
    </lineage>
</organism>
<dbReference type="NCBIfam" id="NF002696">
    <property type="entry name" value="PRK02487.1-5"/>
    <property type="match status" value="1"/>
</dbReference>
<evidence type="ECO:0000313" key="2">
    <source>
        <dbReference type="Proteomes" id="UP000782610"/>
    </source>
</evidence>
<dbReference type="Gene3D" id="3.30.450.150">
    <property type="entry name" value="Haem-degrading domain"/>
    <property type="match status" value="1"/>
</dbReference>
<dbReference type="InterPro" id="IPR005624">
    <property type="entry name" value="PduO/GlcC-like"/>
</dbReference>
<dbReference type="Pfam" id="PF03928">
    <property type="entry name" value="HbpS-like"/>
    <property type="match status" value="1"/>
</dbReference>
<dbReference type="Proteomes" id="UP000782610">
    <property type="component" value="Unassembled WGS sequence"/>
</dbReference>
<dbReference type="InterPro" id="IPR038084">
    <property type="entry name" value="PduO/GlcC-like_sf"/>
</dbReference>
<dbReference type="EMBL" id="JACRAF010000006">
    <property type="protein sequence ID" value="MBI4920563.1"/>
    <property type="molecule type" value="Genomic_DNA"/>
</dbReference>
<protein>
    <submittedName>
        <fullName evidence="1">Heme-degrading domain-containing protein</fullName>
    </submittedName>
</protein>
<dbReference type="AlphaFoldDB" id="A0A933KYA9"/>
<reference evidence="1" key="1">
    <citation type="submission" date="2020-07" db="EMBL/GenBank/DDBJ databases">
        <title>Huge and variable diversity of episymbiotic CPR bacteria and DPANN archaea in groundwater ecosystems.</title>
        <authorList>
            <person name="He C.Y."/>
            <person name="Keren R."/>
            <person name="Whittaker M."/>
            <person name="Farag I.F."/>
            <person name="Doudna J."/>
            <person name="Cate J.H.D."/>
            <person name="Banfield J.F."/>
        </authorList>
    </citation>
    <scope>NUCLEOTIDE SEQUENCE</scope>
    <source>
        <strain evidence="1">NC_groundwater_1586_Pr3_B-0.1um_66_15</strain>
    </source>
</reference>
<dbReference type="PANTHER" id="PTHR28255">
    <property type="match status" value="1"/>
</dbReference>
<dbReference type="PIRSF" id="PIRSF008757">
    <property type="entry name" value="UCP008757"/>
    <property type="match status" value="1"/>
</dbReference>
<sequence length="165" mass="17763">MPVEADLETIAEQEARLAFERFDEDTAFAIGGYVRDAAKALGKGVAVGVYLWDRTLFYGATAGASAGNRGWVERKVKLVQLQLKSSYRIVLERGDKPRLLDENWAIPASEYALAGGAFPITIKGVGPIGAAAASGLNERDDHEIVRAAICRVLGRDASYLALARP</sequence>
<dbReference type="InterPro" id="IPR010371">
    <property type="entry name" value="YBR137W-like"/>
</dbReference>
<proteinExistence type="predicted"/>
<name>A0A933KYA9_9HYPH</name>
<evidence type="ECO:0000313" key="1">
    <source>
        <dbReference type="EMBL" id="MBI4920563.1"/>
    </source>
</evidence>
<gene>
    <name evidence="1" type="ORF">HY834_02345</name>
</gene>
<dbReference type="PANTHER" id="PTHR28255:SF1">
    <property type="entry name" value="UPF0303 PROTEIN YBR137W"/>
    <property type="match status" value="1"/>
</dbReference>
<accession>A0A933KYA9</accession>
<dbReference type="SUPFAM" id="SSF143744">
    <property type="entry name" value="GlcG-like"/>
    <property type="match status" value="1"/>
</dbReference>
<comment type="caution">
    <text evidence="1">The sequence shown here is derived from an EMBL/GenBank/DDBJ whole genome shotgun (WGS) entry which is preliminary data.</text>
</comment>